<dbReference type="PRINTS" id="PR00081">
    <property type="entry name" value="GDHRDH"/>
</dbReference>
<proteinExistence type="inferred from homology"/>
<gene>
    <name evidence="3" type="ORF">GCM10007872_31180</name>
</gene>
<dbReference type="PANTHER" id="PTHR43477:SF1">
    <property type="entry name" value="DIHYDROANTICAPSIN 7-DEHYDROGENASE"/>
    <property type="match status" value="1"/>
</dbReference>
<dbReference type="SUPFAM" id="SSF51735">
    <property type="entry name" value="NAD(P)-binding Rossmann-fold domains"/>
    <property type="match status" value="1"/>
</dbReference>
<dbReference type="GO" id="GO:0016491">
    <property type="term" value="F:oxidoreductase activity"/>
    <property type="evidence" value="ECO:0007669"/>
    <property type="project" value="UniProtKB-KW"/>
</dbReference>
<reference evidence="4" key="1">
    <citation type="journal article" date="2019" name="Int. J. Syst. Evol. Microbiol.">
        <title>The Global Catalogue of Microorganisms (GCM) 10K type strain sequencing project: providing services to taxonomists for standard genome sequencing and annotation.</title>
        <authorList>
            <consortium name="The Broad Institute Genomics Platform"/>
            <consortium name="The Broad Institute Genome Sequencing Center for Infectious Disease"/>
            <person name="Wu L."/>
            <person name="Ma J."/>
        </authorList>
    </citation>
    <scope>NUCLEOTIDE SEQUENCE [LARGE SCALE GENOMIC DNA]</scope>
    <source>
        <strain evidence="4">NBRC 12467</strain>
    </source>
</reference>
<dbReference type="AlphaFoldDB" id="A0AA37SM53"/>
<dbReference type="InterPro" id="IPR036291">
    <property type="entry name" value="NAD(P)-bd_dom_sf"/>
</dbReference>
<sequence length="79" mass="8424">MEGRGIRVNTVSPGMVLTSAMQTYLENNEGVGDWMKQTIAFGRLAQADEIAKAVLFLASDENSFVGGEELLVDGGFVAV</sequence>
<dbReference type="Gene3D" id="3.40.50.720">
    <property type="entry name" value="NAD(P)-binding Rossmann-like Domain"/>
    <property type="match status" value="1"/>
</dbReference>
<evidence type="ECO:0000313" key="4">
    <source>
        <dbReference type="Proteomes" id="UP001156708"/>
    </source>
</evidence>
<protein>
    <recommendedName>
        <fullName evidence="5">Short-chain dehydrogenase</fullName>
    </recommendedName>
</protein>
<dbReference type="Pfam" id="PF13561">
    <property type="entry name" value="adh_short_C2"/>
    <property type="match status" value="1"/>
</dbReference>
<evidence type="ECO:0008006" key="5">
    <source>
        <dbReference type="Google" id="ProtNLM"/>
    </source>
</evidence>
<dbReference type="InterPro" id="IPR051122">
    <property type="entry name" value="SDR_DHRS6-like"/>
</dbReference>
<evidence type="ECO:0000313" key="3">
    <source>
        <dbReference type="EMBL" id="GLQ86205.1"/>
    </source>
</evidence>
<keyword evidence="2" id="KW-0560">Oxidoreductase</keyword>
<dbReference type="InterPro" id="IPR002347">
    <property type="entry name" value="SDR_fam"/>
</dbReference>
<organism evidence="3 4">
    <name type="scientific">Gluconobacter sphaericus NBRC 12467</name>
    <dbReference type="NCBI Taxonomy" id="1307951"/>
    <lineage>
        <taxon>Bacteria</taxon>
        <taxon>Pseudomonadati</taxon>
        <taxon>Pseudomonadota</taxon>
        <taxon>Alphaproteobacteria</taxon>
        <taxon>Acetobacterales</taxon>
        <taxon>Acetobacteraceae</taxon>
        <taxon>Gluconobacter</taxon>
    </lineage>
</organism>
<evidence type="ECO:0000256" key="2">
    <source>
        <dbReference type="ARBA" id="ARBA00023002"/>
    </source>
</evidence>
<dbReference type="PANTHER" id="PTHR43477">
    <property type="entry name" value="DIHYDROANTICAPSIN 7-DEHYDROGENASE"/>
    <property type="match status" value="1"/>
</dbReference>
<comment type="caution">
    <text evidence="3">The sequence shown here is derived from an EMBL/GenBank/DDBJ whole genome shotgun (WGS) entry which is preliminary data.</text>
</comment>
<name>A0AA37SM53_9PROT</name>
<dbReference type="RefSeq" id="WP_141354531.1">
    <property type="nucleotide sequence ID" value="NZ_BARA01000041.1"/>
</dbReference>
<comment type="similarity">
    <text evidence="1">Belongs to the short-chain dehydrogenases/reductases (SDR) family.</text>
</comment>
<dbReference type="Proteomes" id="UP001156708">
    <property type="component" value="Unassembled WGS sequence"/>
</dbReference>
<keyword evidence="4" id="KW-1185">Reference proteome</keyword>
<dbReference type="EMBL" id="BSNZ01000053">
    <property type="protein sequence ID" value="GLQ86205.1"/>
    <property type="molecule type" value="Genomic_DNA"/>
</dbReference>
<accession>A0AA37SM53</accession>
<evidence type="ECO:0000256" key="1">
    <source>
        <dbReference type="ARBA" id="ARBA00006484"/>
    </source>
</evidence>